<dbReference type="PANTHER" id="PTHR14186:SF20">
    <property type="entry name" value="CYSTEINE-RICH MOTOR NEURON 1 PROTEIN-LIKE"/>
    <property type="match status" value="1"/>
</dbReference>
<dbReference type="GO" id="GO:0009966">
    <property type="term" value="P:regulation of signal transduction"/>
    <property type="evidence" value="ECO:0007669"/>
    <property type="project" value="TreeGrafter"/>
</dbReference>
<proteinExistence type="evidence at transcript level"/>
<keyword evidence="2" id="KW-0964">Secreted</keyword>
<evidence type="ECO:0000256" key="4">
    <source>
        <dbReference type="ARBA" id="ARBA00023157"/>
    </source>
</evidence>
<evidence type="ECO:0000256" key="2">
    <source>
        <dbReference type="ARBA" id="ARBA00022525"/>
    </source>
</evidence>
<comment type="subcellular location">
    <subcellularLocation>
        <location evidence="1">Secreted</location>
    </subcellularLocation>
</comment>
<keyword evidence="4" id="KW-1015">Disulfide bond</keyword>
<evidence type="ECO:0000313" key="7">
    <source>
        <dbReference type="EMBL" id="API81346.1"/>
    </source>
</evidence>
<protein>
    <submittedName>
        <fullName evidence="7">Venom toxin</fullName>
    </submittedName>
</protein>
<accession>A0A1L4BJ47</accession>
<evidence type="ECO:0000256" key="1">
    <source>
        <dbReference type="ARBA" id="ARBA00004613"/>
    </source>
</evidence>
<dbReference type="GO" id="GO:0001558">
    <property type="term" value="P:regulation of cell growth"/>
    <property type="evidence" value="ECO:0007669"/>
    <property type="project" value="InterPro"/>
</dbReference>
<organism evidence="7">
    <name type="scientific">Hemiscorpius lepturus</name>
    <name type="common">Scorpion</name>
    <dbReference type="NCBI Taxonomy" id="520031"/>
    <lineage>
        <taxon>Eukaryota</taxon>
        <taxon>Metazoa</taxon>
        <taxon>Ecdysozoa</taxon>
        <taxon>Arthropoda</taxon>
        <taxon>Chelicerata</taxon>
        <taxon>Arachnida</taxon>
        <taxon>Scorpiones</taxon>
        <taxon>Iurida</taxon>
        <taxon>Scorpionoidea</taxon>
        <taxon>Hemiscorpiidae</taxon>
    </lineage>
</organism>
<keyword evidence="3 5" id="KW-0732">Signal</keyword>
<dbReference type="InterPro" id="IPR011390">
    <property type="entry name" value="IGFBP_rP_mac25"/>
</dbReference>
<dbReference type="PANTHER" id="PTHR14186">
    <property type="entry name" value="INSULIN-LIKE GROWTH FACTOR BINDING PROTEIN-RELATED"/>
    <property type="match status" value="1"/>
</dbReference>
<name>A0A1L4BJ47_HEMLE</name>
<reference evidence="7" key="1">
    <citation type="journal article" date="2016" name="Toxicon">
        <title>The first report on transcriptome analysis of the venom gland of Iranian scorpion, Hemiscorpius lepturus.</title>
        <authorList>
            <person name="Kazemi-Lomedasht F."/>
            <person name="Khalaj V."/>
            <person name="Bagheri K.P."/>
            <person name="Behdani M."/>
            <person name="Shahbazzadeh D."/>
        </authorList>
    </citation>
    <scope>NUCLEOTIDE SEQUENCE</scope>
    <source>
        <strain evidence="7">HLVPr5</strain>
        <tissue evidence="7">Venom gland</tissue>
    </source>
</reference>
<dbReference type="InterPro" id="IPR000867">
    <property type="entry name" value="IGFBP-like"/>
</dbReference>
<dbReference type="Gene3D" id="4.10.40.20">
    <property type="match status" value="1"/>
</dbReference>
<feature type="signal peptide" evidence="5">
    <location>
        <begin position="1"/>
        <end position="16"/>
    </location>
</feature>
<dbReference type="EMBL" id="KX924483">
    <property type="protein sequence ID" value="API81346.1"/>
    <property type="molecule type" value="mRNA"/>
</dbReference>
<dbReference type="SUPFAM" id="SSF57184">
    <property type="entry name" value="Growth factor receptor domain"/>
    <property type="match status" value="1"/>
</dbReference>
<evidence type="ECO:0000259" key="6">
    <source>
        <dbReference type="PROSITE" id="PS51323"/>
    </source>
</evidence>
<dbReference type="Pfam" id="PF00219">
    <property type="entry name" value="IGFBP"/>
    <property type="match status" value="1"/>
</dbReference>
<dbReference type="AlphaFoldDB" id="A0A1L4BJ47"/>
<feature type="domain" description="IGFBP N-terminal" evidence="6">
    <location>
        <begin position="15"/>
        <end position="100"/>
    </location>
</feature>
<evidence type="ECO:0000256" key="5">
    <source>
        <dbReference type="SAM" id="SignalP"/>
    </source>
</evidence>
<feature type="chain" id="PRO_5012069200" evidence="5">
    <location>
        <begin position="17"/>
        <end position="107"/>
    </location>
</feature>
<dbReference type="InterPro" id="IPR009030">
    <property type="entry name" value="Growth_fac_rcpt_cys_sf"/>
</dbReference>
<dbReference type="SMART" id="SM00121">
    <property type="entry name" value="IB"/>
    <property type="match status" value="1"/>
</dbReference>
<dbReference type="GO" id="GO:0005576">
    <property type="term" value="C:extracellular region"/>
    <property type="evidence" value="ECO:0007669"/>
    <property type="project" value="UniProtKB-SubCell"/>
</dbReference>
<dbReference type="PROSITE" id="PS51323">
    <property type="entry name" value="IGFBP_N_2"/>
    <property type="match status" value="1"/>
</dbReference>
<evidence type="ECO:0000256" key="3">
    <source>
        <dbReference type="ARBA" id="ARBA00022729"/>
    </source>
</evidence>
<sequence length="107" mass="11605">MFRLVLLSSLAVTIYSLSCPCWEQEDKTDYCGPPPTDCPLGTTSDVCGCCPVCYKVLGESCGGMWGTMGQCGPGLFCKRDVESSENEYTYENSDGVCIAQDKKTSRS</sequence>
<dbReference type="GO" id="GO:0005520">
    <property type="term" value="F:insulin-like growth factor binding"/>
    <property type="evidence" value="ECO:0007669"/>
    <property type="project" value="InterPro"/>
</dbReference>